<keyword evidence="2" id="KW-1185">Reference proteome</keyword>
<organism evidence="1 2">
    <name type="scientific">Dreissena polymorpha</name>
    <name type="common">Zebra mussel</name>
    <name type="synonym">Mytilus polymorpha</name>
    <dbReference type="NCBI Taxonomy" id="45954"/>
    <lineage>
        <taxon>Eukaryota</taxon>
        <taxon>Metazoa</taxon>
        <taxon>Spiralia</taxon>
        <taxon>Lophotrochozoa</taxon>
        <taxon>Mollusca</taxon>
        <taxon>Bivalvia</taxon>
        <taxon>Autobranchia</taxon>
        <taxon>Heteroconchia</taxon>
        <taxon>Euheterodonta</taxon>
        <taxon>Imparidentia</taxon>
        <taxon>Neoheterodontei</taxon>
        <taxon>Myida</taxon>
        <taxon>Dreissenoidea</taxon>
        <taxon>Dreissenidae</taxon>
        <taxon>Dreissena</taxon>
    </lineage>
</organism>
<proteinExistence type="predicted"/>
<accession>A0A9D4R6M8</accession>
<evidence type="ECO:0000313" key="2">
    <source>
        <dbReference type="Proteomes" id="UP000828390"/>
    </source>
</evidence>
<comment type="caution">
    <text evidence="1">The sequence shown here is derived from an EMBL/GenBank/DDBJ whole genome shotgun (WGS) entry which is preliminary data.</text>
</comment>
<dbReference type="AlphaFoldDB" id="A0A9D4R6M8"/>
<dbReference type="Proteomes" id="UP000828390">
    <property type="component" value="Unassembled WGS sequence"/>
</dbReference>
<sequence length="52" mass="5624">MTTWSSSMDLPHLLRQSGSTAGQFHLWGSRLSRTTPVLSSPETPGLVRGVSI</sequence>
<protein>
    <submittedName>
        <fullName evidence="1">Uncharacterized protein</fullName>
    </submittedName>
</protein>
<dbReference type="EMBL" id="JAIWYP010000003">
    <property type="protein sequence ID" value="KAH3857056.1"/>
    <property type="molecule type" value="Genomic_DNA"/>
</dbReference>
<name>A0A9D4R6M8_DREPO</name>
<reference evidence="1" key="2">
    <citation type="submission" date="2020-11" db="EMBL/GenBank/DDBJ databases">
        <authorList>
            <person name="McCartney M.A."/>
            <person name="Auch B."/>
            <person name="Kono T."/>
            <person name="Mallez S."/>
            <person name="Becker A."/>
            <person name="Gohl D.M."/>
            <person name="Silverstein K.A.T."/>
            <person name="Koren S."/>
            <person name="Bechman K.B."/>
            <person name="Herman A."/>
            <person name="Abrahante J.E."/>
            <person name="Garbe J."/>
        </authorList>
    </citation>
    <scope>NUCLEOTIDE SEQUENCE</scope>
    <source>
        <strain evidence="1">Duluth1</strain>
        <tissue evidence="1">Whole animal</tissue>
    </source>
</reference>
<evidence type="ECO:0000313" key="1">
    <source>
        <dbReference type="EMBL" id="KAH3857056.1"/>
    </source>
</evidence>
<gene>
    <name evidence="1" type="ORF">DPMN_099653</name>
</gene>
<reference evidence="1" key="1">
    <citation type="journal article" date="2019" name="bioRxiv">
        <title>The Genome of the Zebra Mussel, Dreissena polymorpha: A Resource for Invasive Species Research.</title>
        <authorList>
            <person name="McCartney M.A."/>
            <person name="Auch B."/>
            <person name="Kono T."/>
            <person name="Mallez S."/>
            <person name="Zhang Y."/>
            <person name="Obille A."/>
            <person name="Becker A."/>
            <person name="Abrahante J.E."/>
            <person name="Garbe J."/>
            <person name="Badalamenti J.P."/>
            <person name="Herman A."/>
            <person name="Mangelson H."/>
            <person name="Liachko I."/>
            <person name="Sullivan S."/>
            <person name="Sone E.D."/>
            <person name="Koren S."/>
            <person name="Silverstein K.A.T."/>
            <person name="Beckman K.B."/>
            <person name="Gohl D.M."/>
        </authorList>
    </citation>
    <scope>NUCLEOTIDE SEQUENCE</scope>
    <source>
        <strain evidence="1">Duluth1</strain>
        <tissue evidence="1">Whole animal</tissue>
    </source>
</reference>